<organism evidence="2 3">
    <name type="scientific">Streptomyces melanogenes</name>
    <dbReference type="NCBI Taxonomy" id="67326"/>
    <lineage>
        <taxon>Bacteria</taxon>
        <taxon>Bacillati</taxon>
        <taxon>Actinomycetota</taxon>
        <taxon>Actinomycetes</taxon>
        <taxon>Kitasatosporales</taxon>
        <taxon>Streptomycetaceae</taxon>
        <taxon>Streptomyces</taxon>
    </lineage>
</organism>
<feature type="transmembrane region" description="Helical" evidence="1">
    <location>
        <begin position="105"/>
        <end position="128"/>
    </location>
</feature>
<evidence type="ECO:0000256" key="1">
    <source>
        <dbReference type="SAM" id="Phobius"/>
    </source>
</evidence>
<evidence type="ECO:0008006" key="4">
    <source>
        <dbReference type="Google" id="ProtNLM"/>
    </source>
</evidence>
<dbReference type="RefSeq" id="WP_329399923.1">
    <property type="nucleotide sequence ID" value="NZ_CP109019.1"/>
</dbReference>
<feature type="transmembrane region" description="Helical" evidence="1">
    <location>
        <begin position="70"/>
        <end position="93"/>
    </location>
</feature>
<feature type="transmembrane region" description="Helical" evidence="1">
    <location>
        <begin position="44"/>
        <end position="64"/>
    </location>
</feature>
<feature type="transmembrane region" description="Helical" evidence="1">
    <location>
        <begin position="15"/>
        <end position="37"/>
    </location>
</feature>
<keyword evidence="3" id="KW-1185">Reference proteome</keyword>
<evidence type="ECO:0000313" key="2">
    <source>
        <dbReference type="EMBL" id="WUT83917.1"/>
    </source>
</evidence>
<feature type="transmembrane region" description="Helical" evidence="1">
    <location>
        <begin position="168"/>
        <end position="186"/>
    </location>
</feature>
<evidence type="ECO:0000313" key="3">
    <source>
        <dbReference type="Proteomes" id="UP001432060"/>
    </source>
</evidence>
<reference evidence="2" key="1">
    <citation type="submission" date="2022-10" db="EMBL/GenBank/DDBJ databases">
        <title>The complete genomes of actinobacterial strains from the NBC collection.</title>
        <authorList>
            <person name="Joergensen T.S."/>
            <person name="Alvarez Arevalo M."/>
            <person name="Sterndorff E.B."/>
            <person name="Faurdal D."/>
            <person name="Vuksanovic O."/>
            <person name="Mourched A.-S."/>
            <person name="Charusanti P."/>
            <person name="Shaw S."/>
            <person name="Blin K."/>
            <person name="Weber T."/>
        </authorList>
    </citation>
    <scope>NUCLEOTIDE SEQUENCE</scope>
    <source>
        <strain evidence="2">NBC_00668</strain>
    </source>
</reference>
<keyword evidence="1" id="KW-1133">Transmembrane helix</keyword>
<keyword evidence="1" id="KW-0472">Membrane</keyword>
<dbReference type="EMBL" id="CP109019">
    <property type="protein sequence ID" value="WUT83917.1"/>
    <property type="molecule type" value="Genomic_DNA"/>
</dbReference>
<sequence>MEEQPTPARPPWGNWLKAVAGFVAPTTLLTGLLLYFGFAYTSSFYGYFGIDLATLGLSTQDLLLRSAASLYIPLAVALAAGLAGALGLAWVSSIGDARPVLVRRLGRVGVGLAVSGGALFVLGLLGGLQVWPAGPLDTPLLFGGGLLLVVYGRTLHLKTTGHLFPGELKALVIMAALIALSCFWAVQAYAQIHGRDDGRELARNLWHRPTVVVDTAEQLYFGAAPVKESALPTGGPGQKYKYRYRGVRLLAQSGNRMFLIPEGWTRTRGFVIMVPADGAVRIAFRPGWPAA</sequence>
<feature type="transmembrane region" description="Helical" evidence="1">
    <location>
        <begin position="140"/>
        <end position="156"/>
    </location>
</feature>
<accession>A0ABZ1XMA1</accession>
<dbReference type="Proteomes" id="UP001432060">
    <property type="component" value="Chromosome"/>
</dbReference>
<proteinExistence type="predicted"/>
<protein>
    <recommendedName>
        <fullName evidence="4">Integral membrane protein</fullName>
    </recommendedName>
</protein>
<name>A0ABZ1XMA1_9ACTN</name>
<gene>
    <name evidence="2" type="ORF">OG515_17820</name>
</gene>
<keyword evidence="1" id="KW-0812">Transmembrane</keyword>